<dbReference type="PANTHER" id="PTHR10683:SF18">
    <property type="entry name" value="TRANSALDOLASE"/>
    <property type="match status" value="1"/>
</dbReference>
<dbReference type="OrthoDB" id="2015515at2759"/>
<evidence type="ECO:0000256" key="1">
    <source>
        <dbReference type="ARBA" id="ARBA00023270"/>
    </source>
</evidence>
<dbReference type="Proteomes" id="UP000294933">
    <property type="component" value="Unassembled WGS sequence"/>
</dbReference>
<dbReference type="VEuPathDB" id="FungiDB:BD410DRAFT_899944"/>
<dbReference type="SUPFAM" id="SSF51569">
    <property type="entry name" value="Aldolase"/>
    <property type="match status" value="1"/>
</dbReference>
<dbReference type="GO" id="GO:0006098">
    <property type="term" value="P:pentose-phosphate shunt"/>
    <property type="evidence" value="ECO:0007669"/>
    <property type="project" value="UniProtKB-UniPathway"/>
</dbReference>
<dbReference type="PROSITE" id="PS01054">
    <property type="entry name" value="TRANSALDOLASE_1"/>
    <property type="match status" value="1"/>
</dbReference>
<dbReference type="PANTHER" id="PTHR10683">
    <property type="entry name" value="TRANSALDOLASE"/>
    <property type="match status" value="1"/>
</dbReference>
<evidence type="ECO:0000313" key="4">
    <source>
        <dbReference type="Proteomes" id="UP000294933"/>
    </source>
</evidence>
<evidence type="ECO:0000313" key="3">
    <source>
        <dbReference type="EMBL" id="TDL19772.1"/>
    </source>
</evidence>
<keyword evidence="1" id="KW-0704">Schiff base</keyword>
<dbReference type="Pfam" id="PF00923">
    <property type="entry name" value="TAL_FSA"/>
    <property type="match status" value="1"/>
</dbReference>
<feature type="region of interest" description="Disordered" evidence="2">
    <location>
        <begin position="275"/>
        <end position="351"/>
    </location>
</feature>
<organism evidence="3 4">
    <name type="scientific">Rickenella mellea</name>
    <dbReference type="NCBI Taxonomy" id="50990"/>
    <lineage>
        <taxon>Eukaryota</taxon>
        <taxon>Fungi</taxon>
        <taxon>Dikarya</taxon>
        <taxon>Basidiomycota</taxon>
        <taxon>Agaricomycotina</taxon>
        <taxon>Agaricomycetes</taxon>
        <taxon>Hymenochaetales</taxon>
        <taxon>Rickenellaceae</taxon>
        <taxon>Rickenella</taxon>
    </lineage>
</organism>
<gene>
    <name evidence="3" type="ORF">BD410DRAFT_899944</name>
</gene>
<dbReference type="GO" id="GO:0005975">
    <property type="term" value="P:carbohydrate metabolic process"/>
    <property type="evidence" value="ECO:0007669"/>
    <property type="project" value="InterPro"/>
</dbReference>
<dbReference type="InterPro" id="IPR013785">
    <property type="entry name" value="Aldolase_TIM"/>
</dbReference>
<proteinExistence type="predicted"/>
<evidence type="ECO:0000256" key="2">
    <source>
        <dbReference type="SAM" id="MobiDB-lite"/>
    </source>
</evidence>
<dbReference type="EMBL" id="ML170193">
    <property type="protein sequence ID" value="TDL19772.1"/>
    <property type="molecule type" value="Genomic_DNA"/>
</dbReference>
<dbReference type="InterPro" id="IPR018225">
    <property type="entry name" value="Transaldolase_AS"/>
</dbReference>
<keyword evidence="4" id="KW-1185">Reference proteome</keyword>
<dbReference type="STRING" id="50990.A0A4Y7PXZ6"/>
<reference evidence="3 4" key="1">
    <citation type="submission" date="2018-06" db="EMBL/GenBank/DDBJ databases">
        <title>A transcriptomic atlas of mushroom development highlights an independent origin of complex multicellularity.</title>
        <authorList>
            <consortium name="DOE Joint Genome Institute"/>
            <person name="Krizsan K."/>
            <person name="Almasi E."/>
            <person name="Merenyi Z."/>
            <person name="Sahu N."/>
            <person name="Viragh M."/>
            <person name="Koszo T."/>
            <person name="Mondo S."/>
            <person name="Kiss B."/>
            <person name="Balint B."/>
            <person name="Kues U."/>
            <person name="Barry K."/>
            <person name="Hegedus J.C."/>
            <person name="Henrissat B."/>
            <person name="Johnson J."/>
            <person name="Lipzen A."/>
            <person name="Ohm R."/>
            <person name="Nagy I."/>
            <person name="Pangilinan J."/>
            <person name="Yan J."/>
            <person name="Xiong Y."/>
            <person name="Grigoriev I.V."/>
            <person name="Hibbett D.S."/>
            <person name="Nagy L.G."/>
        </authorList>
    </citation>
    <scope>NUCLEOTIDE SEQUENCE [LARGE SCALE GENOMIC DNA]</scope>
    <source>
        <strain evidence="3 4">SZMC22713</strain>
    </source>
</reference>
<dbReference type="AlphaFoldDB" id="A0A4Y7PXZ6"/>
<accession>A0A4Y7PXZ6</accession>
<name>A0A4Y7PXZ6_9AGAM</name>
<protein>
    <submittedName>
        <fullName evidence="3">Aldolase</fullName>
    </submittedName>
</protein>
<dbReference type="UniPathway" id="UPA00115">
    <property type="reaction ID" value="UER00414"/>
</dbReference>
<sequence length="399" mass="43278">MASPPLNALSTLRASGTTIASDTAEYLQIAPFDPIDATTNPSLLYAAVSQPSYAHLVERAVEFAVGRSTADRAEVETGKERGRIDSVVELAVDRLIVEVGYQILQIIPGQVSISLDPRIAYDTNTMVRKGVQLASLMEELGVPTSRYLIKIPATHTGIQAAQILQSPPHNLRVNMTLIFGVVQAKACAEAGVSVVSPFVGRIMDWHLAQSDRTNPYPITSHPGVLTVRAISDIYRQKGYKTRIMAAGFRTLDEIFALSDLNIVMTLPPSLLTKLQNSPPRPSFPFATETDERTNGNSVSFTNGNGGGTFRANGTEHRGEPLTNGKNINAHHLNGSYASPSSPSPTFPKQSLLDPQTYHAALSAERIALEKVPEGLKKFSEDAERLEALVRESVIRRLGK</sequence>
<dbReference type="Gene3D" id="3.20.20.70">
    <property type="entry name" value="Aldolase class I"/>
    <property type="match status" value="1"/>
</dbReference>
<dbReference type="InterPro" id="IPR001585">
    <property type="entry name" value="TAL/FSA"/>
</dbReference>